<evidence type="ECO:0000313" key="1">
    <source>
        <dbReference type="EMBL" id="WNZ22349.1"/>
    </source>
</evidence>
<organism evidence="1">
    <name type="scientific">Leptolyngbya sp. NK1-12</name>
    <dbReference type="NCBI Taxonomy" id="2547451"/>
    <lineage>
        <taxon>Bacteria</taxon>
        <taxon>Bacillati</taxon>
        <taxon>Cyanobacteriota</taxon>
        <taxon>Cyanophyceae</taxon>
        <taxon>Leptolyngbyales</taxon>
        <taxon>Leptolyngbyaceae</taxon>
        <taxon>Leptolyngbya group</taxon>
        <taxon>Leptolyngbya</taxon>
    </lineage>
</organism>
<dbReference type="AlphaFoldDB" id="A0AA97AFI3"/>
<accession>A0AA97AFI3</accession>
<protein>
    <submittedName>
        <fullName evidence="1">Uncharacterized protein</fullName>
    </submittedName>
</protein>
<dbReference type="EMBL" id="CP053586">
    <property type="protein sequence ID" value="WNZ22349.1"/>
    <property type="molecule type" value="Genomic_DNA"/>
</dbReference>
<proteinExistence type="predicted"/>
<dbReference type="RefSeq" id="WP_316433786.1">
    <property type="nucleotide sequence ID" value="NZ_CP053586.1"/>
</dbReference>
<gene>
    <name evidence="1" type="ORF">HJG54_05360</name>
</gene>
<sequence>MPDSNCYEILCLEYQDTALYGEAIQIIQERNLCWLRPLALLQQTQQERALPILYDLRQGSDLLCPHTLIRTALDTEVLPILAQLENLKASCATPVPEPVAHQQLQAFIRKICQAQPDAFRPMHPSS</sequence>
<reference evidence="1" key="1">
    <citation type="submission" date="2020-05" db="EMBL/GenBank/DDBJ databases">
        <authorList>
            <person name="Zhu T."/>
            <person name="Keshari N."/>
            <person name="Lu X."/>
        </authorList>
    </citation>
    <scope>NUCLEOTIDE SEQUENCE</scope>
    <source>
        <strain evidence="1">NK1-12</strain>
    </source>
</reference>
<name>A0AA97AFI3_9CYAN</name>